<keyword evidence="4" id="KW-0808">Transferase</keyword>
<name>A0A2P5B1S3_TREOI</name>
<reference evidence="5" key="1">
    <citation type="submission" date="2016-06" db="EMBL/GenBank/DDBJ databases">
        <title>Parallel loss of symbiosis genes in relatives of nitrogen-fixing non-legume Parasponia.</title>
        <authorList>
            <person name="Van Velzen R."/>
            <person name="Holmer R."/>
            <person name="Bu F."/>
            <person name="Rutten L."/>
            <person name="Van Zeijl A."/>
            <person name="Liu W."/>
            <person name="Santuari L."/>
            <person name="Cao Q."/>
            <person name="Sharma T."/>
            <person name="Shen D."/>
            <person name="Roswanjaya Y."/>
            <person name="Wardhani T."/>
            <person name="Kalhor M.S."/>
            <person name="Jansen J."/>
            <person name="Van den Hoogen J."/>
            <person name="Gungor B."/>
            <person name="Hartog M."/>
            <person name="Hontelez J."/>
            <person name="Verver J."/>
            <person name="Yang W.-C."/>
            <person name="Schijlen E."/>
            <person name="Repin R."/>
            <person name="Schilthuizen M."/>
            <person name="Schranz E."/>
            <person name="Heidstra R."/>
            <person name="Miyata K."/>
            <person name="Fedorova E."/>
            <person name="Kohlen W."/>
            <person name="Bisseling T."/>
            <person name="Smit S."/>
            <person name="Geurts R."/>
        </authorList>
    </citation>
    <scope>NUCLEOTIDE SEQUENCE [LARGE SCALE GENOMIC DNA]</scope>
    <source>
        <strain evidence="5">cv. RG33-2</strain>
    </source>
</reference>
<accession>A0A2P5B1S3</accession>
<dbReference type="PANTHER" id="PTHR46033">
    <property type="entry name" value="PROTEIN MAIN-LIKE 2"/>
    <property type="match status" value="1"/>
</dbReference>
<dbReference type="InterPro" id="IPR044824">
    <property type="entry name" value="MAIN-like"/>
</dbReference>
<dbReference type="EMBL" id="JXTC01000629">
    <property type="protein sequence ID" value="PON42744.1"/>
    <property type="molecule type" value="Genomic_DNA"/>
</dbReference>
<feature type="signal peptide" evidence="2">
    <location>
        <begin position="1"/>
        <end position="16"/>
    </location>
</feature>
<evidence type="ECO:0000256" key="1">
    <source>
        <dbReference type="SAM" id="Coils"/>
    </source>
</evidence>
<dbReference type="Pfam" id="PF10536">
    <property type="entry name" value="PMD"/>
    <property type="match status" value="1"/>
</dbReference>
<proteinExistence type="predicted"/>
<evidence type="ECO:0000313" key="5">
    <source>
        <dbReference type="Proteomes" id="UP000237000"/>
    </source>
</evidence>
<dbReference type="GO" id="GO:0010073">
    <property type="term" value="P:meristem maintenance"/>
    <property type="evidence" value="ECO:0007669"/>
    <property type="project" value="InterPro"/>
</dbReference>
<sequence length="926" mass="106189">MLLSFCFDMLQQILMALYGILRSERAPDESGKEIKIGPSYQRSISLSEIRVKKNFQIPVSLSKVEDVYSGDLRYSSSNNDGAIQHMQHFGPTFKARVLEEVSNEKDSDISHKVNDDFFPALYRMLVDKRSYANFNFRGRAQFLPCLIEWTESILRHNRCVLNNAGIYGAVAVSRYPFLLDPNVWRAFTELWGPLTNTFHHSSGEMGISLYDLKVIGGLPILGVPYEEFIPLNRKMVSGTLHCPIVAELLRIHAQICDHMNATKVTWDQWVEYFYRGVKVFEGIKGGSKPPRKICKVFDLRSLPLNVSKECMLAAFLSLWLSRFIFPYHGYDIRPETFYMASLMAQGVKVSLAPSVLGYIYRALSIPATSPQDSTHSFLPMHYVIGWLAEHFRELYSGWDSAIDLSYLSKYAGVPAEKRSLNGARRIFREEDYVIHRPYSFPAEEDSDFMDNDDLSDERFELLVSMRFSMLPVRVGKDLFVEPYYPNRFARQFGFDQGVPLSKLHLNFSRRARCGIDYVAESWALLLKRNTGIRFHIPRNTRMGQCTWWYSRWWVKSCTPYLGRSVKSIHLELTKQPYKEEEPKYVIKDIRHIYSTLEDVFDKCTPHVNEVAGDNYVNTGSDSDSTSEVNYKRRRVESLESNDISKVVVQPNPDSRVIPMEISDVGDKELLDYDGFGNQNISRFCDDSLLQEDNILPESAPEMSISSIINADVDNISKGYIVDMMEKVFCLLCSSKLPKNILDCQSEVTTYLNLINCICGSQQFDKPEFSWFASHINCILEAAKKSVIAASLVEDDANLDHPLIHDAIHRSEEHSAAMNTLSMDLSKAESMLENLKAKEADIIAAEIKAQQMRRDFEAEKKSAEENISRLENSLKEIQNVGKEIERSRIEAKVEKFYEVERAKAEVKFQGEELQKINALLTDFFKKD</sequence>
<keyword evidence="1" id="KW-0175">Coiled coil</keyword>
<evidence type="ECO:0000259" key="3">
    <source>
        <dbReference type="Pfam" id="PF10536"/>
    </source>
</evidence>
<dbReference type="InterPro" id="IPR019557">
    <property type="entry name" value="AminoTfrase-like_pln_mobile"/>
</dbReference>
<feature type="domain" description="Aminotransferase-like plant mobile" evidence="3">
    <location>
        <begin position="165"/>
        <end position="553"/>
    </location>
</feature>
<dbReference type="STRING" id="63057.A0A2P5B1S3"/>
<comment type="caution">
    <text evidence="4">The sequence shown here is derived from an EMBL/GenBank/DDBJ whole genome shotgun (WGS) entry which is preliminary data.</text>
</comment>
<dbReference type="PANTHER" id="PTHR46033:SF65">
    <property type="entry name" value="AMINOTRANSFERASE-LIKE PLANT MOBILE DOMAIN-CONTAINING PROTEIN"/>
    <property type="match status" value="1"/>
</dbReference>
<keyword evidence="2" id="KW-0732">Signal</keyword>
<protein>
    <submittedName>
        <fullName evidence="4">Aminotransferase-like mobile domain containing protein</fullName>
    </submittedName>
</protein>
<evidence type="ECO:0000256" key="2">
    <source>
        <dbReference type="SAM" id="SignalP"/>
    </source>
</evidence>
<dbReference type="InParanoid" id="A0A2P5B1S3"/>
<feature type="coiled-coil region" evidence="1">
    <location>
        <begin position="817"/>
        <end position="918"/>
    </location>
</feature>
<keyword evidence="4" id="KW-0032">Aminotransferase</keyword>
<dbReference type="OrthoDB" id="1194411at2759"/>
<feature type="chain" id="PRO_5015181090" evidence="2">
    <location>
        <begin position="17"/>
        <end position="926"/>
    </location>
</feature>
<gene>
    <name evidence="4" type="ORF">TorRG33x02_335120</name>
</gene>
<organism evidence="4 5">
    <name type="scientific">Trema orientale</name>
    <name type="common">Charcoal tree</name>
    <name type="synonym">Celtis orientalis</name>
    <dbReference type="NCBI Taxonomy" id="63057"/>
    <lineage>
        <taxon>Eukaryota</taxon>
        <taxon>Viridiplantae</taxon>
        <taxon>Streptophyta</taxon>
        <taxon>Embryophyta</taxon>
        <taxon>Tracheophyta</taxon>
        <taxon>Spermatophyta</taxon>
        <taxon>Magnoliopsida</taxon>
        <taxon>eudicotyledons</taxon>
        <taxon>Gunneridae</taxon>
        <taxon>Pentapetalae</taxon>
        <taxon>rosids</taxon>
        <taxon>fabids</taxon>
        <taxon>Rosales</taxon>
        <taxon>Cannabaceae</taxon>
        <taxon>Trema</taxon>
    </lineage>
</organism>
<dbReference type="AlphaFoldDB" id="A0A2P5B1S3"/>
<dbReference type="Proteomes" id="UP000237000">
    <property type="component" value="Unassembled WGS sequence"/>
</dbReference>
<keyword evidence="5" id="KW-1185">Reference proteome</keyword>
<dbReference type="GO" id="GO:0008483">
    <property type="term" value="F:transaminase activity"/>
    <property type="evidence" value="ECO:0007669"/>
    <property type="project" value="UniProtKB-KW"/>
</dbReference>
<evidence type="ECO:0000313" key="4">
    <source>
        <dbReference type="EMBL" id="PON42744.1"/>
    </source>
</evidence>